<dbReference type="OrthoDB" id="5554151at2759"/>
<name>A0A1R1XUT2_9FUNG</name>
<feature type="signal peptide" evidence="3">
    <location>
        <begin position="1"/>
        <end position="24"/>
    </location>
</feature>
<dbReference type="InterPro" id="IPR053088">
    <property type="entry name" value="Beta-glucosidase/SUN-like"/>
</dbReference>
<comment type="caution">
    <text evidence="4">The sequence shown here is derived from an EMBL/GenBank/DDBJ whole genome shotgun (WGS) entry which is preliminary data.</text>
</comment>
<feature type="compositionally biased region" description="Polar residues" evidence="2">
    <location>
        <begin position="153"/>
        <end position="167"/>
    </location>
</feature>
<comment type="similarity">
    <text evidence="1">Belongs to the SUN family.</text>
</comment>
<accession>A0A1R1XUT2</accession>
<evidence type="ECO:0008006" key="6">
    <source>
        <dbReference type="Google" id="ProtNLM"/>
    </source>
</evidence>
<keyword evidence="3" id="KW-0732">Signal</keyword>
<feature type="region of interest" description="Disordered" evidence="2">
    <location>
        <begin position="153"/>
        <end position="180"/>
    </location>
</feature>
<feature type="chain" id="PRO_5012209933" description="Secreted beta-glucosidase adg3" evidence="3">
    <location>
        <begin position="25"/>
        <end position="440"/>
    </location>
</feature>
<dbReference type="Proteomes" id="UP000187283">
    <property type="component" value="Unassembled WGS sequence"/>
</dbReference>
<evidence type="ECO:0000256" key="3">
    <source>
        <dbReference type="SAM" id="SignalP"/>
    </source>
</evidence>
<dbReference type="EMBL" id="LSSN01001769">
    <property type="protein sequence ID" value="OMJ18374.1"/>
    <property type="molecule type" value="Genomic_DNA"/>
</dbReference>
<dbReference type="PANTHER" id="PTHR31654">
    <property type="entry name" value="SECRETED BETA-GLUCOSIDASE ADG3-RELATED"/>
    <property type="match status" value="1"/>
</dbReference>
<sequence>MNSFIFNILVIAALICCSIPSASAAFVTVVVYQTVFINPNEVAAPVEQTVQLNDLAEDAPTQTSDQPSQDFFAPSITSVVDQPIEAAQDFLSSSVSSVVVESIQAAQDSTIEQVTTYEQVISTQAQDPVTSALNEEDYKELLQTLTNIVSQTSEAQETAVQSSENTQPSSAPSPPARNNNFNYVEGTCKFPWNFGNSDNVVPITTSEVNGGWAMSPNQMCTKGSWCPYACAPGYYSAQWDPNTNQPNGPGSMNGGLYCDNNGVLQTPFPDRAYCVKGMSNVKITNNLSSSVSACQTIYPGNEAMLIPTVAQPGSSAVINVNPKEYWLGTSSQFYVNHAGSNEQQCIWGNSDKPVGNWAPFVFGAGQGPDGNTYISVVYNELYIGSGFSPQDTYNVRINCLSGFCNFPAGNECKCENGKCSGSNGCTVTLTGDATAEFELY</sequence>
<reference evidence="4 5" key="1">
    <citation type="submission" date="2017-01" db="EMBL/GenBank/DDBJ databases">
        <authorList>
            <person name="Mah S.A."/>
            <person name="Swanson W.J."/>
            <person name="Moy G.W."/>
            <person name="Vacquier V.D."/>
        </authorList>
    </citation>
    <scope>NUCLEOTIDE SEQUENCE [LARGE SCALE GENOMIC DNA]</scope>
    <source>
        <strain evidence="4 5">GSMNP</strain>
    </source>
</reference>
<dbReference type="Pfam" id="PF03856">
    <property type="entry name" value="SUN"/>
    <property type="match status" value="1"/>
</dbReference>
<dbReference type="AlphaFoldDB" id="A0A1R1XUT2"/>
<dbReference type="InterPro" id="IPR005556">
    <property type="entry name" value="SUN"/>
</dbReference>
<keyword evidence="5" id="KW-1185">Reference proteome</keyword>
<dbReference type="PANTHER" id="PTHR31654:SF0">
    <property type="entry name" value="SECRETED BETA-GLUCOSIDASE ADG3-RELATED"/>
    <property type="match status" value="1"/>
</dbReference>
<dbReference type="STRING" id="133412.A0A1R1XUT2"/>
<protein>
    <recommendedName>
        <fullName evidence="6">Secreted beta-glucosidase adg3</fullName>
    </recommendedName>
</protein>
<organism evidence="4 5">
    <name type="scientific">Smittium culicis</name>
    <dbReference type="NCBI Taxonomy" id="133412"/>
    <lineage>
        <taxon>Eukaryota</taxon>
        <taxon>Fungi</taxon>
        <taxon>Fungi incertae sedis</taxon>
        <taxon>Zoopagomycota</taxon>
        <taxon>Kickxellomycotina</taxon>
        <taxon>Harpellomycetes</taxon>
        <taxon>Harpellales</taxon>
        <taxon>Legeriomycetaceae</taxon>
        <taxon>Smittium</taxon>
    </lineage>
</organism>
<evidence type="ECO:0000313" key="5">
    <source>
        <dbReference type="Proteomes" id="UP000187283"/>
    </source>
</evidence>
<evidence type="ECO:0000313" key="4">
    <source>
        <dbReference type="EMBL" id="OMJ18374.1"/>
    </source>
</evidence>
<evidence type="ECO:0000256" key="2">
    <source>
        <dbReference type="SAM" id="MobiDB-lite"/>
    </source>
</evidence>
<proteinExistence type="inferred from homology"/>
<evidence type="ECO:0000256" key="1">
    <source>
        <dbReference type="ARBA" id="ARBA00010579"/>
    </source>
</evidence>
<gene>
    <name evidence="4" type="ORF">AYI70_g5387</name>
</gene>